<dbReference type="GO" id="GO:0015297">
    <property type="term" value="F:antiporter activity"/>
    <property type="evidence" value="ECO:0007669"/>
    <property type="project" value="InterPro"/>
</dbReference>
<evidence type="ECO:0000256" key="6">
    <source>
        <dbReference type="ARBA" id="ARBA00022989"/>
    </source>
</evidence>
<evidence type="ECO:0000313" key="10">
    <source>
        <dbReference type="Proteomes" id="UP000186465"/>
    </source>
</evidence>
<keyword evidence="10" id="KW-1185">Reference proteome</keyword>
<dbReference type="Pfam" id="PF01554">
    <property type="entry name" value="MatE"/>
    <property type="match status" value="2"/>
</dbReference>
<dbReference type="EMBL" id="MPDM01000001">
    <property type="protein sequence ID" value="OKL50515.1"/>
    <property type="molecule type" value="Genomic_DNA"/>
</dbReference>
<feature type="transmembrane region" description="Helical" evidence="8">
    <location>
        <begin position="392"/>
        <end position="415"/>
    </location>
</feature>
<dbReference type="InterPro" id="IPR044644">
    <property type="entry name" value="DinF-like"/>
</dbReference>
<keyword evidence="5 8" id="KW-0812">Transmembrane</keyword>
<evidence type="ECO:0000256" key="5">
    <source>
        <dbReference type="ARBA" id="ARBA00022692"/>
    </source>
</evidence>
<comment type="subcellular location">
    <subcellularLocation>
        <location evidence="1">Cell membrane</location>
        <topology evidence="1">Multi-pass membrane protein</topology>
    </subcellularLocation>
</comment>
<evidence type="ECO:0000256" key="4">
    <source>
        <dbReference type="ARBA" id="ARBA00022475"/>
    </source>
</evidence>
<gene>
    <name evidence="9" type="ORF">BM477_00650</name>
</gene>
<feature type="transmembrane region" description="Helical" evidence="8">
    <location>
        <begin position="177"/>
        <end position="197"/>
    </location>
</feature>
<evidence type="ECO:0000313" key="9">
    <source>
        <dbReference type="EMBL" id="OKL50515.1"/>
    </source>
</evidence>
<evidence type="ECO:0008006" key="11">
    <source>
        <dbReference type="Google" id="ProtNLM"/>
    </source>
</evidence>
<dbReference type="InterPro" id="IPR002528">
    <property type="entry name" value="MATE_fam"/>
</dbReference>
<reference evidence="10" key="1">
    <citation type="submission" date="2016-11" db="EMBL/GenBank/DDBJ databases">
        <title>Actinomyces gypaetusis sp. nov. isolated from Gypaetus barbatus in Qinghai Tibet Plateau China.</title>
        <authorList>
            <person name="Meng X."/>
        </authorList>
    </citation>
    <scope>NUCLEOTIDE SEQUENCE [LARGE SCALE GENOMIC DNA]</scope>
    <source>
        <strain evidence="10">DSM 15383</strain>
    </source>
</reference>
<evidence type="ECO:0000256" key="7">
    <source>
        <dbReference type="ARBA" id="ARBA00023136"/>
    </source>
</evidence>
<protein>
    <recommendedName>
        <fullName evidence="11">MATE family efflux transporter</fullName>
    </recommendedName>
</protein>
<dbReference type="STRING" id="156892.BM477_00650"/>
<dbReference type="PANTHER" id="PTHR42893:SF46">
    <property type="entry name" value="PROTEIN DETOXIFICATION 44, CHLOROPLASTIC"/>
    <property type="match status" value="1"/>
</dbReference>
<dbReference type="RefSeq" id="WP_075360754.1">
    <property type="nucleotide sequence ID" value="NZ_MPDM01000001.1"/>
</dbReference>
<proteinExistence type="inferred from homology"/>
<dbReference type="PANTHER" id="PTHR42893">
    <property type="entry name" value="PROTEIN DETOXIFICATION 44, CHLOROPLASTIC-RELATED"/>
    <property type="match status" value="1"/>
</dbReference>
<dbReference type="PIRSF" id="PIRSF006603">
    <property type="entry name" value="DinF"/>
    <property type="match status" value="1"/>
</dbReference>
<feature type="transmembrane region" description="Helical" evidence="8">
    <location>
        <begin position="421"/>
        <end position="442"/>
    </location>
</feature>
<name>A0A1Q5PSU0_9ACTO</name>
<dbReference type="GO" id="GO:0005886">
    <property type="term" value="C:plasma membrane"/>
    <property type="evidence" value="ECO:0007669"/>
    <property type="project" value="UniProtKB-SubCell"/>
</dbReference>
<feature type="transmembrane region" description="Helical" evidence="8">
    <location>
        <begin position="260"/>
        <end position="278"/>
    </location>
</feature>
<feature type="transmembrane region" description="Helical" evidence="8">
    <location>
        <begin position="107"/>
        <end position="132"/>
    </location>
</feature>
<keyword evidence="3" id="KW-0813">Transport</keyword>
<organism evidence="9 10">
    <name type="scientific">Boudabousia marimammalium</name>
    <dbReference type="NCBI Taxonomy" id="156892"/>
    <lineage>
        <taxon>Bacteria</taxon>
        <taxon>Bacillati</taxon>
        <taxon>Actinomycetota</taxon>
        <taxon>Actinomycetes</taxon>
        <taxon>Actinomycetales</taxon>
        <taxon>Actinomycetaceae</taxon>
        <taxon>Boudabousia</taxon>
    </lineage>
</organism>
<dbReference type="CDD" id="cd13136">
    <property type="entry name" value="MATE_DinF_like"/>
    <property type="match status" value="1"/>
</dbReference>
<dbReference type="GO" id="GO:0042910">
    <property type="term" value="F:xenobiotic transmembrane transporter activity"/>
    <property type="evidence" value="ECO:0007669"/>
    <property type="project" value="InterPro"/>
</dbReference>
<dbReference type="Proteomes" id="UP000186465">
    <property type="component" value="Unassembled WGS sequence"/>
</dbReference>
<dbReference type="NCBIfam" id="TIGR00797">
    <property type="entry name" value="matE"/>
    <property type="match status" value="1"/>
</dbReference>
<dbReference type="OrthoDB" id="5242355at2"/>
<feature type="transmembrane region" description="Helical" evidence="8">
    <location>
        <begin position="58"/>
        <end position="81"/>
    </location>
</feature>
<feature type="transmembrane region" description="Helical" evidence="8">
    <location>
        <begin position="327"/>
        <end position="350"/>
    </location>
</feature>
<comment type="caution">
    <text evidence="9">The sequence shown here is derived from an EMBL/GenBank/DDBJ whole genome shotgun (WGS) entry which is preliminary data.</text>
</comment>
<keyword evidence="6 8" id="KW-1133">Transmembrane helix</keyword>
<keyword evidence="4" id="KW-1003">Cell membrane</keyword>
<feature type="transmembrane region" description="Helical" evidence="8">
    <location>
        <begin position="284"/>
        <end position="306"/>
    </location>
</feature>
<evidence type="ECO:0000256" key="1">
    <source>
        <dbReference type="ARBA" id="ARBA00004651"/>
    </source>
</evidence>
<sequence length="452" mass="47492">MKERKPTPTEPDVTPAANSKDVDKQILGLALPALGALIVEPLMVLADSAMVGHLGTNPLAGLALGSTIMLTIVGLFIFLAYTTTAVASRQLGAGDEAGAIRSGVEGIWFAGFLGLLMAPLMWLLAPTVVGWFSPEPAVFIHAVAYVRWGSPGLLGMFLVLGGTGALRGLLDNRSPMYVSVGGAILNVIFNATLIYGFDMGVAGSAAGTSLAQTLMAVALTVLISRGARRHGVSLRPTFHGARAVGAAGAPLMARTAALRAAFLLTTWAATSAGAVPLAGHQITIALWGLGSYGMDALAIASQALIGHGLGTGSSERIRQVLRRCLTWGWWIGSAVGVIFLVLSPVLPWLFTQDQPVFWPTTVALIICGLSQPMTGYVFILDGVLIGANRTKYLAVAAVINLAVYLPFVLLIGWYSAAWGNVWALGALWFAFSFIYTGMRAVTNRYGAKDLLR</sequence>
<evidence type="ECO:0000256" key="8">
    <source>
        <dbReference type="SAM" id="Phobius"/>
    </source>
</evidence>
<feature type="transmembrane region" description="Helical" evidence="8">
    <location>
        <begin position="152"/>
        <end position="170"/>
    </location>
</feature>
<keyword evidence="7 8" id="KW-0472">Membrane</keyword>
<dbReference type="AlphaFoldDB" id="A0A1Q5PSU0"/>
<accession>A0A1Q5PSU0</accession>
<feature type="transmembrane region" description="Helical" evidence="8">
    <location>
        <begin position="356"/>
        <end position="380"/>
    </location>
</feature>
<feature type="transmembrane region" description="Helical" evidence="8">
    <location>
        <begin position="203"/>
        <end position="223"/>
    </location>
</feature>
<comment type="similarity">
    <text evidence="2">Belongs to the multi antimicrobial extrusion (MATE) (TC 2.A.66.1) family.</text>
</comment>
<evidence type="ECO:0000256" key="3">
    <source>
        <dbReference type="ARBA" id="ARBA00022448"/>
    </source>
</evidence>
<feature type="transmembrane region" description="Helical" evidence="8">
    <location>
        <begin position="26"/>
        <end position="46"/>
    </location>
</feature>
<evidence type="ECO:0000256" key="2">
    <source>
        <dbReference type="ARBA" id="ARBA00010199"/>
    </source>
</evidence>
<dbReference type="InterPro" id="IPR048279">
    <property type="entry name" value="MdtK-like"/>
</dbReference>